<comment type="caution">
    <text evidence="8">The sequence shown here is derived from an EMBL/GenBank/DDBJ whole genome shotgun (WGS) entry which is preliminary data.</text>
</comment>
<protein>
    <recommendedName>
        <fullName evidence="3">D-xylose 1-dehydrogenase (NADP(+), D-xylono-1,5-lactone-forming)</fullName>
        <ecNumber evidence="3">1.1.1.179</ecNumber>
    </recommendedName>
    <alternativeName>
        <fullName evidence="4">D-xylose-NADP dehydrogenase</fullName>
    </alternativeName>
</protein>
<dbReference type="Proteomes" id="UP000693970">
    <property type="component" value="Unassembled WGS sequence"/>
</dbReference>
<dbReference type="OrthoDB" id="2129491at2759"/>
<dbReference type="Pfam" id="PF22725">
    <property type="entry name" value="GFO_IDH_MocA_C3"/>
    <property type="match status" value="1"/>
</dbReference>
<accession>A0A9K3KIH3</accession>
<gene>
    <name evidence="8" type="ORF">IV203_022338</name>
</gene>
<evidence type="ECO:0000259" key="7">
    <source>
        <dbReference type="Pfam" id="PF22725"/>
    </source>
</evidence>
<name>A0A9K3KIH3_9STRA</name>
<comment type="similarity">
    <text evidence="1">Belongs to the Gfo/Idh/MocA family.</text>
</comment>
<feature type="domain" description="GFO/IDH/MocA-like oxidoreductase" evidence="7">
    <location>
        <begin position="152"/>
        <end position="248"/>
    </location>
</feature>
<dbReference type="InterPro" id="IPR050984">
    <property type="entry name" value="Gfo/Idh/MocA_domain"/>
</dbReference>
<evidence type="ECO:0000256" key="4">
    <source>
        <dbReference type="ARBA" id="ARBA00042988"/>
    </source>
</evidence>
<dbReference type="PANTHER" id="PTHR22604">
    <property type="entry name" value="OXIDOREDUCTASES"/>
    <property type="match status" value="1"/>
</dbReference>
<dbReference type="EC" id="1.1.1.179" evidence="3"/>
<dbReference type="EMBL" id="JAGRRH010000023">
    <property type="protein sequence ID" value="KAG7344330.1"/>
    <property type="molecule type" value="Genomic_DNA"/>
</dbReference>
<sequence>MESSSIPPPPMDDPTIADPLSCPPLKWGILGCGRVSHDFCQALKHLPTQKVVACSARSADSAQAFATKHNISNFYGSYDDMLQNEEVEIVYVGNVHSLRRSTGEMCLKANKHVILEKPFACSVEDAEYLIGLAKERNLFLMEGMWTRFFPAVQKSRDICSEKLLGEIATVYSDFNFCASDSDEYPSSFLYQRKLGGGANLLVGPYPMAAASMYFGGRAPDRIQAVGQVDQEMGVELQVAAVLSYPATGTEKPILGSSGMVYPKLPGTGVATLSYGMLCETPEETVVVGSKGRMKIEGPGHCPTKLNVELKAEGRGQVGKTLIFDYPLPKDTPEIVEAGGFVYPNSAGFCYEAAAVARCIAAGKKEAPQFTIEETKLNLKIIEKVRDQLGVKPIWEED</sequence>
<reference evidence="8" key="2">
    <citation type="submission" date="2021-04" db="EMBL/GenBank/DDBJ databases">
        <authorList>
            <person name="Podell S."/>
        </authorList>
    </citation>
    <scope>NUCLEOTIDE SEQUENCE</scope>
    <source>
        <strain evidence="8">Hildebrandi</strain>
    </source>
</reference>
<keyword evidence="9" id="KW-1185">Reference proteome</keyword>
<dbReference type="PANTHER" id="PTHR22604:SF105">
    <property type="entry name" value="TRANS-1,2-DIHYDROBENZENE-1,2-DIOL DEHYDROGENASE"/>
    <property type="match status" value="1"/>
</dbReference>
<keyword evidence="2" id="KW-0560">Oxidoreductase</keyword>
<evidence type="ECO:0000256" key="1">
    <source>
        <dbReference type="ARBA" id="ARBA00010928"/>
    </source>
</evidence>
<organism evidence="8 9">
    <name type="scientific">Nitzschia inconspicua</name>
    <dbReference type="NCBI Taxonomy" id="303405"/>
    <lineage>
        <taxon>Eukaryota</taxon>
        <taxon>Sar</taxon>
        <taxon>Stramenopiles</taxon>
        <taxon>Ochrophyta</taxon>
        <taxon>Bacillariophyta</taxon>
        <taxon>Bacillariophyceae</taxon>
        <taxon>Bacillariophycidae</taxon>
        <taxon>Bacillariales</taxon>
        <taxon>Bacillariaceae</taxon>
        <taxon>Nitzschia</taxon>
    </lineage>
</organism>
<dbReference type="InterPro" id="IPR000683">
    <property type="entry name" value="Gfo/Idh/MocA-like_OxRdtase_N"/>
</dbReference>
<proteinExistence type="inferred from homology"/>
<dbReference type="GO" id="GO:0000166">
    <property type="term" value="F:nucleotide binding"/>
    <property type="evidence" value="ECO:0007669"/>
    <property type="project" value="InterPro"/>
</dbReference>
<dbReference type="AlphaFoldDB" id="A0A9K3KIH3"/>
<evidence type="ECO:0000313" key="9">
    <source>
        <dbReference type="Proteomes" id="UP000693970"/>
    </source>
</evidence>
<dbReference type="GO" id="GO:0047837">
    <property type="term" value="F:D-xylose 1-dehydrogenase (NADP+) activity"/>
    <property type="evidence" value="ECO:0007669"/>
    <property type="project" value="UniProtKB-EC"/>
</dbReference>
<comment type="catalytic activity">
    <reaction evidence="5">
        <text>D-xylose + NADP(+) = D-xylono-1,5-lactone + NADPH + H(+)</text>
        <dbReference type="Rhea" id="RHEA:22000"/>
        <dbReference type="ChEBI" id="CHEBI:15378"/>
        <dbReference type="ChEBI" id="CHEBI:15867"/>
        <dbReference type="ChEBI" id="CHEBI:53455"/>
        <dbReference type="ChEBI" id="CHEBI:57783"/>
        <dbReference type="ChEBI" id="CHEBI:58349"/>
        <dbReference type="EC" id="1.1.1.179"/>
    </reaction>
</comment>
<evidence type="ECO:0000256" key="5">
    <source>
        <dbReference type="ARBA" id="ARBA00049233"/>
    </source>
</evidence>
<evidence type="ECO:0000256" key="2">
    <source>
        <dbReference type="ARBA" id="ARBA00023002"/>
    </source>
</evidence>
<evidence type="ECO:0000313" key="8">
    <source>
        <dbReference type="EMBL" id="KAG7344330.1"/>
    </source>
</evidence>
<evidence type="ECO:0000259" key="6">
    <source>
        <dbReference type="Pfam" id="PF01408"/>
    </source>
</evidence>
<evidence type="ECO:0000256" key="3">
    <source>
        <dbReference type="ARBA" id="ARBA00038984"/>
    </source>
</evidence>
<feature type="domain" description="Gfo/Idh/MocA-like oxidoreductase N-terminal" evidence="6">
    <location>
        <begin position="25"/>
        <end position="143"/>
    </location>
</feature>
<reference evidence="8" key="1">
    <citation type="journal article" date="2021" name="Sci. Rep.">
        <title>Diploid genomic architecture of Nitzschia inconspicua, an elite biomass production diatom.</title>
        <authorList>
            <person name="Oliver A."/>
            <person name="Podell S."/>
            <person name="Pinowska A."/>
            <person name="Traller J.C."/>
            <person name="Smith S.R."/>
            <person name="McClure R."/>
            <person name="Beliaev A."/>
            <person name="Bohutskyi P."/>
            <person name="Hill E.A."/>
            <person name="Rabines A."/>
            <person name="Zheng H."/>
            <person name="Allen L.Z."/>
            <person name="Kuo A."/>
            <person name="Grigoriev I.V."/>
            <person name="Allen A.E."/>
            <person name="Hazlebeck D."/>
            <person name="Allen E.E."/>
        </authorList>
    </citation>
    <scope>NUCLEOTIDE SEQUENCE</scope>
    <source>
        <strain evidence="8">Hildebrandi</strain>
    </source>
</reference>
<dbReference type="InterPro" id="IPR055170">
    <property type="entry name" value="GFO_IDH_MocA-like_dom"/>
</dbReference>
<dbReference type="Pfam" id="PF01408">
    <property type="entry name" value="GFO_IDH_MocA"/>
    <property type="match status" value="1"/>
</dbReference>